<name>A0A815X0C3_ADIRI</name>
<gene>
    <name evidence="1" type="ORF">EDS130_LOCUS46026</name>
</gene>
<dbReference type="EMBL" id="CAJNOJ010001446">
    <property type="protein sequence ID" value="CAF1551320.1"/>
    <property type="molecule type" value="Genomic_DNA"/>
</dbReference>
<proteinExistence type="predicted"/>
<comment type="caution">
    <text evidence="1">The sequence shown here is derived from an EMBL/GenBank/DDBJ whole genome shotgun (WGS) entry which is preliminary data.</text>
</comment>
<reference evidence="1" key="1">
    <citation type="submission" date="2021-02" db="EMBL/GenBank/DDBJ databases">
        <authorList>
            <person name="Nowell W R."/>
        </authorList>
    </citation>
    <scope>NUCLEOTIDE SEQUENCE</scope>
</reference>
<organism evidence="1 2">
    <name type="scientific">Adineta ricciae</name>
    <name type="common">Rotifer</name>
    <dbReference type="NCBI Taxonomy" id="249248"/>
    <lineage>
        <taxon>Eukaryota</taxon>
        <taxon>Metazoa</taxon>
        <taxon>Spiralia</taxon>
        <taxon>Gnathifera</taxon>
        <taxon>Rotifera</taxon>
        <taxon>Eurotatoria</taxon>
        <taxon>Bdelloidea</taxon>
        <taxon>Adinetida</taxon>
        <taxon>Adinetidae</taxon>
        <taxon>Adineta</taxon>
    </lineage>
</organism>
<sequence>MNYSIHFDAYRDINQYQSFHHTQKKAIKSKLAVEIDKLTSTLYTMNDNEMQPCLALIKNKSEMMKEFVYLSTLDPDI</sequence>
<evidence type="ECO:0000313" key="2">
    <source>
        <dbReference type="Proteomes" id="UP000663852"/>
    </source>
</evidence>
<evidence type="ECO:0000313" key="1">
    <source>
        <dbReference type="EMBL" id="CAF1551320.1"/>
    </source>
</evidence>
<dbReference type="Proteomes" id="UP000663852">
    <property type="component" value="Unassembled WGS sequence"/>
</dbReference>
<protein>
    <submittedName>
        <fullName evidence="1">Uncharacterized protein</fullName>
    </submittedName>
</protein>
<dbReference type="AlphaFoldDB" id="A0A815X0C3"/>
<accession>A0A815X0C3</accession>